<accession>A0A1Y2T4I2</accession>
<dbReference type="PANTHER" id="PTHR34773">
    <property type="entry name" value="FLAGELLAR SECRETION CHAPERONE FLIS"/>
    <property type="match status" value="1"/>
</dbReference>
<evidence type="ECO:0000313" key="6">
    <source>
        <dbReference type="EMBL" id="OTA41209.1"/>
    </source>
</evidence>
<dbReference type="Pfam" id="PF02561">
    <property type="entry name" value="FliS"/>
    <property type="match status" value="1"/>
</dbReference>
<dbReference type="InterPro" id="IPR036584">
    <property type="entry name" value="FliS_sf"/>
</dbReference>
<dbReference type="Proteomes" id="UP000194267">
    <property type="component" value="Unassembled WGS sequence"/>
</dbReference>
<dbReference type="InterPro" id="IPR003713">
    <property type="entry name" value="FliS"/>
</dbReference>
<reference evidence="7" key="1">
    <citation type="submission" date="2016-04" db="EMBL/GenBank/DDBJ databases">
        <authorList>
            <person name="Antunes L.P."/>
            <person name="Martins L.F."/>
            <person name="Pereira R.V."/>
            <person name="Thomas A.M."/>
            <person name="Barbosa D."/>
            <person name="Nascimento L."/>
            <person name="Silva G.M."/>
            <person name="Condomitti G.W."/>
            <person name="Digiampietri L.A."/>
            <person name="Lombardi K.C."/>
            <person name="Ramos P.L."/>
            <person name="Quaggio R.B."/>
            <person name="Oliveira J.C."/>
            <person name="Pascon R.C."/>
            <person name="Cruz J.B."/>
            <person name="Silva A.M."/>
            <person name="Setubal J.C."/>
        </authorList>
    </citation>
    <scope>NUCLEOTIDE SEQUENCE [LARGE SCALE GENOMIC DNA]</scope>
</reference>
<dbReference type="NCBIfam" id="TIGR00208">
    <property type="entry name" value="fliS"/>
    <property type="match status" value="1"/>
</dbReference>
<dbReference type="Gene3D" id="1.20.120.340">
    <property type="entry name" value="Flagellar protein FliS"/>
    <property type="match status" value="1"/>
</dbReference>
<evidence type="ECO:0000256" key="5">
    <source>
        <dbReference type="ARBA" id="ARBA00023186"/>
    </source>
</evidence>
<dbReference type="PANTHER" id="PTHR34773:SF1">
    <property type="entry name" value="FLAGELLAR SECRETION CHAPERONE FLIS"/>
    <property type="match status" value="1"/>
</dbReference>
<sequence>MVSGLNQYKAYQVQTTAPEDQVALLYEGAQRFIDKAALALQAGRYDEVSAYVGRAQQIFTELRTALNPEAGEIARNLDRLYDYWTWRLSQGLLKKDIEAFREVSPPSATWPVLGGRLRARSARSGAPMSADRQKRLQEAYQRAYEAGGELLKALQEPPTPATVDQVDELVQSPGCGGAGGGFAVPARGRSPIS</sequence>
<evidence type="ECO:0000256" key="2">
    <source>
        <dbReference type="ARBA" id="ARBA00008787"/>
    </source>
</evidence>
<evidence type="ECO:0000256" key="1">
    <source>
        <dbReference type="ARBA" id="ARBA00004514"/>
    </source>
</evidence>
<evidence type="ECO:0000313" key="7">
    <source>
        <dbReference type="Proteomes" id="UP000194267"/>
    </source>
</evidence>
<dbReference type="EMBL" id="LWLV01000676">
    <property type="protein sequence ID" value="OTA41209.1"/>
    <property type="molecule type" value="Genomic_DNA"/>
</dbReference>
<organism evidence="6 7">
    <name type="scientific">Symbiobacterium thermophilum</name>
    <dbReference type="NCBI Taxonomy" id="2734"/>
    <lineage>
        <taxon>Bacteria</taxon>
        <taxon>Bacillati</taxon>
        <taxon>Bacillota</taxon>
        <taxon>Clostridia</taxon>
        <taxon>Eubacteriales</taxon>
        <taxon>Symbiobacteriaceae</taxon>
        <taxon>Symbiobacterium</taxon>
    </lineage>
</organism>
<keyword evidence="5" id="KW-0143">Chaperone</keyword>
<evidence type="ECO:0000256" key="4">
    <source>
        <dbReference type="ARBA" id="ARBA00022795"/>
    </source>
</evidence>
<comment type="similarity">
    <text evidence="2">Belongs to the FliS family.</text>
</comment>
<name>A0A1Y2T4I2_SYMTR</name>
<dbReference type="GO" id="GO:0071973">
    <property type="term" value="P:bacterial-type flagellum-dependent cell motility"/>
    <property type="evidence" value="ECO:0007669"/>
    <property type="project" value="TreeGrafter"/>
</dbReference>
<proteinExistence type="inferred from homology"/>
<dbReference type="AlphaFoldDB" id="A0A1Y2T4I2"/>
<dbReference type="GO" id="GO:0005829">
    <property type="term" value="C:cytosol"/>
    <property type="evidence" value="ECO:0007669"/>
    <property type="project" value="UniProtKB-SubCell"/>
</dbReference>
<evidence type="ECO:0008006" key="8">
    <source>
        <dbReference type="Google" id="ProtNLM"/>
    </source>
</evidence>
<comment type="caution">
    <text evidence="6">The sequence shown here is derived from an EMBL/GenBank/DDBJ whole genome shotgun (WGS) entry which is preliminary data.</text>
</comment>
<keyword evidence="3" id="KW-0963">Cytoplasm</keyword>
<dbReference type="GO" id="GO:0044780">
    <property type="term" value="P:bacterial-type flagellum assembly"/>
    <property type="evidence" value="ECO:0007669"/>
    <property type="project" value="InterPro"/>
</dbReference>
<evidence type="ECO:0000256" key="3">
    <source>
        <dbReference type="ARBA" id="ARBA00022490"/>
    </source>
</evidence>
<dbReference type="SUPFAM" id="SSF101116">
    <property type="entry name" value="Flagellar export chaperone FliS"/>
    <property type="match status" value="1"/>
</dbReference>
<protein>
    <recommendedName>
        <fullName evidence="8">Flagellar protein FliS</fullName>
    </recommendedName>
</protein>
<keyword evidence="4" id="KW-1005">Bacterial flagellum biogenesis</keyword>
<gene>
    <name evidence="6" type="ORF">A6D92_08835</name>
</gene>
<dbReference type="CDD" id="cd16098">
    <property type="entry name" value="FliS"/>
    <property type="match status" value="1"/>
</dbReference>
<comment type="subcellular location">
    <subcellularLocation>
        <location evidence="1">Cytoplasm</location>
        <location evidence="1">Cytosol</location>
    </subcellularLocation>
</comment>